<feature type="region of interest" description="Disordered" evidence="6">
    <location>
        <begin position="545"/>
        <end position="639"/>
    </location>
</feature>
<feature type="domain" description="Protein kinase" evidence="7">
    <location>
        <begin position="195"/>
        <end position="464"/>
    </location>
</feature>
<keyword evidence="3" id="KW-0547">Nucleotide-binding</keyword>
<dbReference type="InterPro" id="IPR050660">
    <property type="entry name" value="NEK_Ser/Thr_kinase"/>
</dbReference>
<dbReference type="InterPro" id="IPR008271">
    <property type="entry name" value="Ser/Thr_kinase_AS"/>
</dbReference>
<evidence type="ECO:0000256" key="1">
    <source>
        <dbReference type="ARBA" id="ARBA00012513"/>
    </source>
</evidence>
<dbReference type="InterPro" id="IPR011009">
    <property type="entry name" value="Kinase-like_dom_sf"/>
</dbReference>
<dbReference type="Pfam" id="PF00069">
    <property type="entry name" value="Pkinase"/>
    <property type="match status" value="1"/>
</dbReference>
<keyword evidence="5" id="KW-0067">ATP-binding</keyword>
<dbReference type="GO" id="GO:0005524">
    <property type="term" value="F:ATP binding"/>
    <property type="evidence" value="ECO:0007669"/>
    <property type="project" value="UniProtKB-KW"/>
</dbReference>
<dbReference type="SMART" id="SM00220">
    <property type="entry name" value="S_TKc"/>
    <property type="match status" value="1"/>
</dbReference>
<dbReference type="PROSITE" id="PS50011">
    <property type="entry name" value="PROTEIN_KINASE_DOM"/>
    <property type="match status" value="1"/>
</dbReference>
<proteinExistence type="predicted"/>
<dbReference type="SUPFAM" id="SSF56112">
    <property type="entry name" value="Protein kinase-like (PK-like)"/>
    <property type="match status" value="1"/>
</dbReference>
<organism evidence="8 9">
    <name type="scientific">Glonium stellatum</name>
    <dbReference type="NCBI Taxonomy" id="574774"/>
    <lineage>
        <taxon>Eukaryota</taxon>
        <taxon>Fungi</taxon>
        <taxon>Dikarya</taxon>
        <taxon>Ascomycota</taxon>
        <taxon>Pezizomycotina</taxon>
        <taxon>Dothideomycetes</taxon>
        <taxon>Pleosporomycetidae</taxon>
        <taxon>Gloniales</taxon>
        <taxon>Gloniaceae</taxon>
        <taxon>Glonium</taxon>
    </lineage>
</organism>
<keyword evidence="9" id="KW-1185">Reference proteome</keyword>
<sequence length="639" mass="72481">MFPRTSAALSQGQWIDHLGESLNLIGLPSGTIRDSELRDTPPFDSAALMRELLELTKGVEEEEEVELAQRKRRLSLEIARVMNRVLTEKDQALKTLGLEKARLQIHIQCLALDLLNLSKGGQGFEDKDRSLDIQLRNLIEGSRKSIQMEQKFIHILTAARAEIEQRRYAFLESAFKDWSDRGSHVDFLPDEAVPLERGRWLGSGGDGEVVETTCKGIKLAWKRKVLQYKRRHEALKEMNILKKLRHHHIVTLVGTYTYRQFLGLLMWPVAQCDLATVLEYMDMRGQGKSEPNEDGVVLNKLGIEPEKLRDIVGDQDRGIWASFGCLTNAMAYLHENKIRHKDVKPSNILLSDGGIWLTDFGNARDFSAELVSTTEGGARGTVKYCAPEVASYQENGRSADIFSLGCVFLEIMIAFNGNHTLDDLQKLRPDQDRSYQGNLRHCCRPPQERELEVQRAMRSLQPVELESAYRESGSLARKVVESGLGVNGTEAVAQELPAQVSLVKEPLSKLHSPLVPEMQAGRPEVFHEEFDLPVEESRIQAEMPEAAKGTDGLEPNPEHESKESRKRGSIGIEIDRRERETGEGERNRKERGKGMMGEIEIRERERRERERHAGRHRKNYFLLLHNEDPKRAIQAAPTA</sequence>
<dbReference type="CDD" id="cd00180">
    <property type="entry name" value="PKc"/>
    <property type="match status" value="1"/>
</dbReference>
<protein>
    <recommendedName>
        <fullName evidence="1">non-specific serine/threonine protein kinase</fullName>
        <ecNumber evidence="1">2.7.11.1</ecNumber>
    </recommendedName>
</protein>
<dbReference type="PANTHER" id="PTHR43671">
    <property type="entry name" value="SERINE/THREONINE-PROTEIN KINASE NEK"/>
    <property type="match status" value="1"/>
</dbReference>
<dbReference type="GO" id="GO:0004674">
    <property type="term" value="F:protein serine/threonine kinase activity"/>
    <property type="evidence" value="ECO:0007669"/>
    <property type="project" value="UniProtKB-EC"/>
</dbReference>
<dbReference type="Proteomes" id="UP000250140">
    <property type="component" value="Unassembled WGS sequence"/>
</dbReference>
<evidence type="ECO:0000256" key="2">
    <source>
        <dbReference type="ARBA" id="ARBA00022679"/>
    </source>
</evidence>
<dbReference type="Gene3D" id="3.30.200.20">
    <property type="entry name" value="Phosphorylase Kinase, domain 1"/>
    <property type="match status" value="1"/>
</dbReference>
<dbReference type="AlphaFoldDB" id="A0A8E2ESR1"/>
<evidence type="ECO:0000259" key="7">
    <source>
        <dbReference type="PROSITE" id="PS50011"/>
    </source>
</evidence>
<evidence type="ECO:0000313" key="9">
    <source>
        <dbReference type="Proteomes" id="UP000250140"/>
    </source>
</evidence>
<evidence type="ECO:0000256" key="6">
    <source>
        <dbReference type="SAM" id="MobiDB-lite"/>
    </source>
</evidence>
<keyword evidence="2" id="KW-0808">Transferase</keyword>
<dbReference type="InterPro" id="IPR000719">
    <property type="entry name" value="Prot_kinase_dom"/>
</dbReference>
<dbReference type="Gene3D" id="1.10.510.10">
    <property type="entry name" value="Transferase(Phosphotransferase) domain 1"/>
    <property type="match status" value="1"/>
</dbReference>
<evidence type="ECO:0000256" key="5">
    <source>
        <dbReference type="ARBA" id="ARBA00022840"/>
    </source>
</evidence>
<dbReference type="OrthoDB" id="4062651at2759"/>
<name>A0A8E2ESR1_9PEZI</name>
<evidence type="ECO:0000256" key="3">
    <source>
        <dbReference type="ARBA" id="ARBA00022741"/>
    </source>
</evidence>
<dbReference type="PANTHER" id="PTHR43671:SF13">
    <property type="entry name" value="SERINE_THREONINE-PROTEIN KINASE NEK2"/>
    <property type="match status" value="1"/>
</dbReference>
<evidence type="ECO:0000256" key="4">
    <source>
        <dbReference type="ARBA" id="ARBA00022777"/>
    </source>
</evidence>
<dbReference type="EMBL" id="KV750582">
    <property type="protein sequence ID" value="OCL04164.1"/>
    <property type="molecule type" value="Genomic_DNA"/>
</dbReference>
<evidence type="ECO:0000313" key="8">
    <source>
        <dbReference type="EMBL" id="OCL04164.1"/>
    </source>
</evidence>
<reference evidence="8 9" key="1">
    <citation type="journal article" date="2016" name="Nat. Commun.">
        <title>Ectomycorrhizal ecology is imprinted in the genome of the dominant symbiotic fungus Cenococcum geophilum.</title>
        <authorList>
            <consortium name="DOE Joint Genome Institute"/>
            <person name="Peter M."/>
            <person name="Kohler A."/>
            <person name="Ohm R.A."/>
            <person name="Kuo A."/>
            <person name="Krutzmann J."/>
            <person name="Morin E."/>
            <person name="Arend M."/>
            <person name="Barry K.W."/>
            <person name="Binder M."/>
            <person name="Choi C."/>
            <person name="Clum A."/>
            <person name="Copeland A."/>
            <person name="Grisel N."/>
            <person name="Haridas S."/>
            <person name="Kipfer T."/>
            <person name="LaButti K."/>
            <person name="Lindquist E."/>
            <person name="Lipzen A."/>
            <person name="Maire R."/>
            <person name="Meier B."/>
            <person name="Mihaltcheva S."/>
            <person name="Molinier V."/>
            <person name="Murat C."/>
            <person name="Poggeler S."/>
            <person name="Quandt C.A."/>
            <person name="Sperisen C."/>
            <person name="Tritt A."/>
            <person name="Tisserant E."/>
            <person name="Crous P.W."/>
            <person name="Henrissat B."/>
            <person name="Nehls U."/>
            <person name="Egli S."/>
            <person name="Spatafora J.W."/>
            <person name="Grigoriev I.V."/>
            <person name="Martin F.M."/>
        </authorList>
    </citation>
    <scope>NUCLEOTIDE SEQUENCE [LARGE SCALE GENOMIC DNA]</scope>
    <source>
        <strain evidence="8 9">CBS 207.34</strain>
    </source>
</reference>
<dbReference type="EC" id="2.7.11.1" evidence="1"/>
<feature type="compositionally biased region" description="Basic and acidic residues" evidence="6">
    <location>
        <begin position="599"/>
        <end position="611"/>
    </location>
</feature>
<accession>A0A8E2ESR1</accession>
<dbReference type="PROSITE" id="PS00108">
    <property type="entry name" value="PROTEIN_KINASE_ST"/>
    <property type="match status" value="1"/>
</dbReference>
<gene>
    <name evidence="8" type="ORF">AOQ84DRAFT_391734</name>
</gene>
<feature type="compositionally biased region" description="Basic and acidic residues" evidence="6">
    <location>
        <begin position="573"/>
        <end position="588"/>
    </location>
</feature>
<keyword evidence="4 8" id="KW-0418">Kinase</keyword>